<keyword evidence="10 19" id="KW-0812">Transmembrane</keyword>
<comment type="cofactor">
    <cofactor evidence="1 19">
        <name>Mg(2+)</name>
        <dbReference type="ChEBI" id="CHEBI:18420"/>
    </cofactor>
</comment>
<dbReference type="Proteomes" id="UP000676325">
    <property type="component" value="Unassembled WGS sequence"/>
</dbReference>
<dbReference type="RefSeq" id="WP_212517689.1">
    <property type="nucleotide sequence ID" value="NZ_JAGSOH010000018.1"/>
</dbReference>
<evidence type="ECO:0000256" key="15">
    <source>
        <dbReference type="ARBA" id="ARBA00032605"/>
    </source>
</evidence>
<dbReference type="EC" id="2.7.8.26" evidence="5 19"/>
<evidence type="ECO:0000256" key="8">
    <source>
        <dbReference type="ARBA" id="ARBA00022573"/>
    </source>
</evidence>
<dbReference type="Pfam" id="PF02654">
    <property type="entry name" value="CobS"/>
    <property type="match status" value="1"/>
</dbReference>
<keyword evidence="8 19" id="KW-0169">Cobalamin biosynthesis</keyword>
<evidence type="ECO:0000256" key="13">
    <source>
        <dbReference type="ARBA" id="ARBA00023136"/>
    </source>
</evidence>
<evidence type="ECO:0000256" key="2">
    <source>
        <dbReference type="ARBA" id="ARBA00004651"/>
    </source>
</evidence>
<evidence type="ECO:0000256" key="12">
    <source>
        <dbReference type="ARBA" id="ARBA00022989"/>
    </source>
</evidence>
<evidence type="ECO:0000313" key="21">
    <source>
        <dbReference type="Proteomes" id="UP000676325"/>
    </source>
</evidence>
<comment type="pathway">
    <text evidence="3 19">Cofactor biosynthesis; adenosylcobalamin biosynthesis; adenosylcobalamin from cob(II)yrinate a,c-diamide: step 7/7.</text>
</comment>
<evidence type="ECO:0000313" key="20">
    <source>
        <dbReference type="EMBL" id="MBR7826546.1"/>
    </source>
</evidence>
<feature type="transmembrane region" description="Helical" evidence="19">
    <location>
        <begin position="188"/>
        <end position="205"/>
    </location>
</feature>
<organism evidence="20 21">
    <name type="scientific">Actinospica acidithermotolerans</name>
    <dbReference type="NCBI Taxonomy" id="2828514"/>
    <lineage>
        <taxon>Bacteria</taxon>
        <taxon>Bacillati</taxon>
        <taxon>Actinomycetota</taxon>
        <taxon>Actinomycetes</taxon>
        <taxon>Catenulisporales</taxon>
        <taxon>Actinospicaceae</taxon>
        <taxon>Actinospica</taxon>
    </lineage>
</organism>
<evidence type="ECO:0000256" key="3">
    <source>
        <dbReference type="ARBA" id="ARBA00004663"/>
    </source>
</evidence>
<evidence type="ECO:0000256" key="7">
    <source>
        <dbReference type="ARBA" id="ARBA00022475"/>
    </source>
</evidence>
<evidence type="ECO:0000256" key="10">
    <source>
        <dbReference type="ARBA" id="ARBA00022692"/>
    </source>
</evidence>
<dbReference type="EMBL" id="JAGSOH010000018">
    <property type="protein sequence ID" value="MBR7826546.1"/>
    <property type="molecule type" value="Genomic_DNA"/>
</dbReference>
<feature type="transmembrane region" description="Helical" evidence="19">
    <location>
        <begin position="146"/>
        <end position="167"/>
    </location>
</feature>
<evidence type="ECO:0000256" key="18">
    <source>
        <dbReference type="ARBA" id="ARBA00049504"/>
    </source>
</evidence>
<gene>
    <name evidence="19" type="primary">cobS</name>
    <name evidence="20" type="ORF">KDK95_09545</name>
</gene>
<dbReference type="GO" id="GO:0051073">
    <property type="term" value="F:adenosylcobinamide-GDP ribazoletransferase activity"/>
    <property type="evidence" value="ECO:0007669"/>
    <property type="project" value="UniProtKB-UniRule"/>
</dbReference>
<dbReference type="GO" id="GO:0009236">
    <property type="term" value="P:cobalamin biosynthetic process"/>
    <property type="evidence" value="ECO:0007669"/>
    <property type="project" value="UniProtKB-UniRule"/>
</dbReference>
<comment type="similarity">
    <text evidence="4 19">Belongs to the CobS family.</text>
</comment>
<evidence type="ECO:0000256" key="16">
    <source>
        <dbReference type="ARBA" id="ARBA00032853"/>
    </source>
</evidence>
<comment type="subcellular location">
    <subcellularLocation>
        <location evidence="2 19">Cell membrane</location>
        <topology evidence="2 19">Multi-pass membrane protein</topology>
    </subcellularLocation>
</comment>
<dbReference type="GO" id="GO:0008818">
    <property type="term" value="F:cobalamin 5'-phosphate synthase activity"/>
    <property type="evidence" value="ECO:0007669"/>
    <property type="project" value="UniProtKB-UniRule"/>
</dbReference>
<keyword evidence="13 19" id="KW-0472">Membrane</keyword>
<proteinExistence type="inferred from homology"/>
<evidence type="ECO:0000256" key="11">
    <source>
        <dbReference type="ARBA" id="ARBA00022842"/>
    </source>
</evidence>
<comment type="caution">
    <text evidence="20">The sequence shown here is derived from an EMBL/GenBank/DDBJ whole genome shotgun (WGS) entry which is preliminary data.</text>
</comment>
<keyword evidence="9 19" id="KW-0808">Transferase</keyword>
<evidence type="ECO:0000256" key="4">
    <source>
        <dbReference type="ARBA" id="ARBA00010561"/>
    </source>
</evidence>
<feature type="transmembrane region" description="Helical" evidence="19">
    <location>
        <begin position="119"/>
        <end position="140"/>
    </location>
</feature>
<evidence type="ECO:0000256" key="5">
    <source>
        <dbReference type="ARBA" id="ARBA00013200"/>
    </source>
</evidence>
<dbReference type="AlphaFoldDB" id="A0A941E7N3"/>
<keyword evidence="7 19" id="KW-1003">Cell membrane</keyword>
<dbReference type="PANTHER" id="PTHR34148:SF1">
    <property type="entry name" value="ADENOSYLCOBINAMIDE-GDP RIBAZOLETRANSFERASE"/>
    <property type="match status" value="1"/>
</dbReference>
<evidence type="ECO:0000256" key="6">
    <source>
        <dbReference type="ARBA" id="ARBA00015850"/>
    </source>
</evidence>
<keyword evidence="21" id="KW-1185">Reference proteome</keyword>
<dbReference type="InterPro" id="IPR003805">
    <property type="entry name" value="CobS"/>
</dbReference>
<comment type="catalytic activity">
    <reaction evidence="17 19">
        <text>alpha-ribazole + adenosylcob(III)inamide-GDP = adenosylcob(III)alamin + GMP + H(+)</text>
        <dbReference type="Rhea" id="RHEA:16049"/>
        <dbReference type="ChEBI" id="CHEBI:10329"/>
        <dbReference type="ChEBI" id="CHEBI:15378"/>
        <dbReference type="ChEBI" id="CHEBI:18408"/>
        <dbReference type="ChEBI" id="CHEBI:58115"/>
        <dbReference type="ChEBI" id="CHEBI:60487"/>
        <dbReference type="EC" id="2.7.8.26"/>
    </reaction>
</comment>
<sequence length="262" mass="26060">MRPQRAFNGWPSGVRLSIGTLSILRVRIGDADRPTAGRAMACAPLVGAGIGATAAAVGWAASAYTDSTFLAAVAAVTTCAAVTRALHLDGLADVADGLGSAKPREQALDVMKQSDIGPFGVVTLLLVLSLQIASLTSAYAHHRGAIAVIVAAITGRLAVTVACTPRVPSARPTGLGAWVAGSVPTRTAAAVAFLSLAACFALGAIRGIPDAILATAACAVGATAAVTLLRRCIARFGGITGDVLGALVETGAAGALLVMAIR</sequence>
<evidence type="ECO:0000256" key="17">
    <source>
        <dbReference type="ARBA" id="ARBA00048623"/>
    </source>
</evidence>
<evidence type="ECO:0000256" key="9">
    <source>
        <dbReference type="ARBA" id="ARBA00022679"/>
    </source>
</evidence>
<protein>
    <recommendedName>
        <fullName evidence="6 19">Adenosylcobinamide-GDP ribazoletransferase</fullName>
        <ecNumber evidence="5 19">2.7.8.26</ecNumber>
    </recommendedName>
    <alternativeName>
        <fullName evidence="16 19">Cobalamin synthase</fullName>
    </alternativeName>
    <alternativeName>
        <fullName evidence="15 19">Cobalamin-5'-phosphate synthase</fullName>
    </alternativeName>
</protein>
<evidence type="ECO:0000256" key="14">
    <source>
        <dbReference type="ARBA" id="ARBA00025228"/>
    </source>
</evidence>
<dbReference type="PANTHER" id="PTHR34148">
    <property type="entry name" value="ADENOSYLCOBINAMIDE-GDP RIBAZOLETRANSFERASE"/>
    <property type="match status" value="1"/>
</dbReference>
<comment type="function">
    <text evidence="14 19">Joins adenosylcobinamide-GDP and alpha-ribazole to generate adenosylcobalamin (Ado-cobalamin). Also synthesizes adenosylcobalamin 5'-phosphate from adenosylcobinamide-GDP and alpha-ribazole 5'-phosphate.</text>
</comment>
<reference evidence="20" key="1">
    <citation type="submission" date="2021-04" db="EMBL/GenBank/DDBJ databases">
        <title>Genome based classification of Actinospica acidithermotolerans sp. nov., an actinobacterium isolated from an Indonesian hot spring.</title>
        <authorList>
            <person name="Kusuma A.B."/>
            <person name="Putra K.E."/>
            <person name="Nafisah S."/>
            <person name="Loh J."/>
            <person name="Nouioui I."/>
            <person name="Goodfellow M."/>
        </authorList>
    </citation>
    <scope>NUCLEOTIDE SEQUENCE</scope>
    <source>
        <strain evidence="20">MGRD01-02</strain>
    </source>
</reference>
<feature type="transmembrane region" description="Helical" evidence="19">
    <location>
        <begin position="241"/>
        <end position="261"/>
    </location>
</feature>
<keyword evidence="12 19" id="KW-1133">Transmembrane helix</keyword>
<evidence type="ECO:0000256" key="1">
    <source>
        <dbReference type="ARBA" id="ARBA00001946"/>
    </source>
</evidence>
<comment type="catalytic activity">
    <reaction evidence="18 19">
        <text>alpha-ribazole 5'-phosphate + adenosylcob(III)inamide-GDP = adenosylcob(III)alamin 5'-phosphate + GMP + H(+)</text>
        <dbReference type="Rhea" id="RHEA:23560"/>
        <dbReference type="ChEBI" id="CHEBI:15378"/>
        <dbReference type="ChEBI" id="CHEBI:57918"/>
        <dbReference type="ChEBI" id="CHEBI:58115"/>
        <dbReference type="ChEBI" id="CHEBI:60487"/>
        <dbReference type="ChEBI" id="CHEBI:60493"/>
        <dbReference type="EC" id="2.7.8.26"/>
    </reaction>
</comment>
<name>A0A941E7N3_9ACTN</name>
<keyword evidence="11 19" id="KW-0460">Magnesium</keyword>
<dbReference type="GO" id="GO:0005886">
    <property type="term" value="C:plasma membrane"/>
    <property type="evidence" value="ECO:0007669"/>
    <property type="project" value="UniProtKB-SubCell"/>
</dbReference>
<accession>A0A941E7N3</accession>
<dbReference type="HAMAP" id="MF_00719">
    <property type="entry name" value="CobS"/>
    <property type="match status" value="1"/>
</dbReference>
<feature type="transmembrane region" description="Helical" evidence="19">
    <location>
        <begin position="211"/>
        <end position="229"/>
    </location>
</feature>
<evidence type="ECO:0000256" key="19">
    <source>
        <dbReference type="HAMAP-Rule" id="MF_00719"/>
    </source>
</evidence>